<reference evidence="3" key="1">
    <citation type="journal article" date="2019" name="Int. J. Syst. Evol. Microbiol.">
        <title>The Global Catalogue of Microorganisms (GCM) 10K type strain sequencing project: providing services to taxonomists for standard genome sequencing and annotation.</title>
        <authorList>
            <consortium name="The Broad Institute Genomics Platform"/>
            <consortium name="The Broad Institute Genome Sequencing Center for Infectious Disease"/>
            <person name="Wu L."/>
            <person name="Ma J."/>
        </authorList>
    </citation>
    <scope>NUCLEOTIDE SEQUENCE [LARGE SCALE GENOMIC DNA]</scope>
    <source>
        <strain evidence="3">KCTC 42182</strain>
    </source>
</reference>
<dbReference type="Proteomes" id="UP001595711">
    <property type="component" value="Unassembled WGS sequence"/>
</dbReference>
<evidence type="ECO:0000313" key="2">
    <source>
        <dbReference type="EMBL" id="MFC3677382.1"/>
    </source>
</evidence>
<sequence length="196" mass="22607">MQQAISVIKAEHRSLAAVLHGLMTVVDDLQNHGGRVDFRVLHAMLDYIDRYPDRFHHPKEDHYLFRLLRLRAPDAAGLLDSLEAEHRKNIDLMGDLRRALQRFEEAPGDMARLATLQALIRQYAEFHWSHMRIEEEQVFPLATSRLLPEDWQEINAAFCHNEDPLFGLDAKREYDALLRRIVAIAPAPIGTGAAWR</sequence>
<evidence type="ECO:0000313" key="3">
    <source>
        <dbReference type="Proteomes" id="UP001595711"/>
    </source>
</evidence>
<name>A0ABV7VKP8_9PROT</name>
<protein>
    <submittedName>
        <fullName evidence="2">Hemerythrin domain-containing protein</fullName>
    </submittedName>
</protein>
<dbReference type="RefSeq" id="WP_379728921.1">
    <property type="nucleotide sequence ID" value="NZ_JBHRYJ010000004.1"/>
</dbReference>
<dbReference type="Gene3D" id="1.20.120.520">
    <property type="entry name" value="nmb1532 protein domain like"/>
    <property type="match status" value="1"/>
</dbReference>
<gene>
    <name evidence="2" type="ORF">ACFOOQ_17650</name>
</gene>
<proteinExistence type="predicted"/>
<keyword evidence="3" id="KW-1185">Reference proteome</keyword>
<feature type="domain" description="Hemerythrin-like" evidence="1">
    <location>
        <begin position="4"/>
        <end position="142"/>
    </location>
</feature>
<dbReference type="Pfam" id="PF01814">
    <property type="entry name" value="Hemerythrin"/>
    <property type="match status" value="1"/>
</dbReference>
<dbReference type="InterPro" id="IPR012312">
    <property type="entry name" value="Hemerythrin-like"/>
</dbReference>
<dbReference type="CDD" id="cd12108">
    <property type="entry name" value="Hr-like"/>
    <property type="match status" value="1"/>
</dbReference>
<accession>A0ABV7VKP8</accession>
<dbReference type="EMBL" id="JBHRYJ010000004">
    <property type="protein sequence ID" value="MFC3677382.1"/>
    <property type="molecule type" value="Genomic_DNA"/>
</dbReference>
<dbReference type="PANTHER" id="PTHR39966:SF1">
    <property type="entry name" value="HEMERYTHRIN-LIKE DOMAIN-CONTAINING PROTEIN"/>
    <property type="match status" value="1"/>
</dbReference>
<evidence type="ECO:0000259" key="1">
    <source>
        <dbReference type="Pfam" id="PF01814"/>
    </source>
</evidence>
<organism evidence="2 3">
    <name type="scientific">Ferrovibrio xuzhouensis</name>
    <dbReference type="NCBI Taxonomy" id="1576914"/>
    <lineage>
        <taxon>Bacteria</taxon>
        <taxon>Pseudomonadati</taxon>
        <taxon>Pseudomonadota</taxon>
        <taxon>Alphaproteobacteria</taxon>
        <taxon>Rhodospirillales</taxon>
        <taxon>Rhodospirillaceae</taxon>
        <taxon>Ferrovibrio</taxon>
    </lineage>
</organism>
<dbReference type="PANTHER" id="PTHR39966">
    <property type="entry name" value="BLL2471 PROTEIN-RELATED"/>
    <property type="match status" value="1"/>
</dbReference>
<comment type="caution">
    <text evidence="2">The sequence shown here is derived from an EMBL/GenBank/DDBJ whole genome shotgun (WGS) entry which is preliminary data.</text>
</comment>